<evidence type="ECO:0000313" key="4">
    <source>
        <dbReference type="Proteomes" id="UP000309016"/>
    </source>
</evidence>
<feature type="region of interest" description="Disordered" evidence="1">
    <location>
        <begin position="95"/>
        <end position="120"/>
    </location>
</feature>
<protein>
    <submittedName>
        <fullName evidence="3">Uncharacterized protein</fullName>
    </submittedName>
</protein>
<name>A0A5B7X163_9FLAO</name>
<dbReference type="KEGG" id="afla:FHG64_05315"/>
<evidence type="ECO:0000313" key="3">
    <source>
        <dbReference type="EMBL" id="QCY68865.1"/>
    </source>
</evidence>
<feature type="compositionally biased region" description="Basic and acidic residues" evidence="1">
    <location>
        <begin position="106"/>
        <end position="116"/>
    </location>
</feature>
<dbReference type="Proteomes" id="UP000309016">
    <property type="component" value="Chromosome"/>
</dbReference>
<gene>
    <name evidence="3" type="ORF">FHG64_05315</name>
</gene>
<dbReference type="RefSeq" id="WP_139065450.1">
    <property type="nucleotide sequence ID" value="NZ_CP040812.1"/>
</dbReference>
<keyword evidence="2" id="KW-0812">Transmembrane</keyword>
<keyword evidence="2" id="KW-1133">Transmembrane helix</keyword>
<keyword evidence="2" id="KW-0472">Membrane</keyword>
<feature type="transmembrane region" description="Helical" evidence="2">
    <location>
        <begin position="45"/>
        <end position="64"/>
    </location>
</feature>
<accession>A0A5B7X163</accession>
<sequence length="244" mass="27446">MGQHNIDKEFGQKLRDREITPKADSWEKLNARLENDNKRSGSYKWILGIAASFVAGILILGQVYRTNMVEDAPAVVDTPEKIEVEVETFLEQQNSMLATEEEKEPVEEKKIEDRNTAQKPPVPKMENIVQVAYEVEADKVLLDAVEEKPNQNLPVALEDAIAAVSSGLAENNNLAEAEADSLLLMAAARISRERTTYVAGQSLDAESLLWDVEMEMEQSFREKVFDLMKEGYLKARTAVANRNY</sequence>
<keyword evidence="4" id="KW-1185">Reference proteome</keyword>
<proteinExistence type="predicted"/>
<dbReference type="AlphaFoldDB" id="A0A5B7X163"/>
<evidence type="ECO:0000256" key="2">
    <source>
        <dbReference type="SAM" id="Phobius"/>
    </source>
</evidence>
<organism evidence="3 4">
    <name type="scientific">Antarcticibacterium flavum</name>
    <dbReference type="NCBI Taxonomy" id="2058175"/>
    <lineage>
        <taxon>Bacteria</taxon>
        <taxon>Pseudomonadati</taxon>
        <taxon>Bacteroidota</taxon>
        <taxon>Flavobacteriia</taxon>
        <taxon>Flavobacteriales</taxon>
        <taxon>Flavobacteriaceae</taxon>
        <taxon>Antarcticibacterium</taxon>
    </lineage>
</organism>
<dbReference type="EMBL" id="CP040812">
    <property type="protein sequence ID" value="QCY68865.1"/>
    <property type="molecule type" value="Genomic_DNA"/>
</dbReference>
<reference evidence="3 4" key="1">
    <citation type="submission" date="2019-06" db="EMBL/GenBank/DDBJ databases">
        <title>Complete genome sequence of Antarcticibacterium flavum KCTC 52984T from an Antarctic marine sediment.</title>
        <authorList>
            <person name="Lee Y.M."/>
            <person name="Shin S.C."/>
        </authorList>
    </citation>
    <scope>NUCLEOTIDE SEQUENCE [LARGE SCALE GENOMIC DNA]</scope>
    <source>
        <strain evidence="3 4">KCTC 52984</strain>
    </source>
</reference>
<evidence type="ECO:0000256" key="1">
    <source>
        <dbReference type="SAM" id="MobiDB-lite"/>
    </source>
</evidence>
<dbReference type="OrthoDB" id="1247025at2"/>